<dbReference type="SUPFAM" id="SSF57850">
    <property type="entry name" value="RING/U-box"/>
    <property type="match status" value="1"/>
</dbReference>
<dbReference type="InterPro" id="IPR016135">
    <property type="entry name" value="UBQ-conjugating_enzyme/RWD"/>
</dbReference>
<dbReference type="SUPFAM" id="SSF54495">
    <property type="entry name" value="UBC-like"/>
    <property type="match status" value="1"/>
</dbReference>
<dbReference type="Gene3D" id="3.30.40.10">
    <property type="entry name" value="Zinc/RING finger domain, C3HC4 (zinc finger)"/>
    <property type="match status" value="1"/>
</dbReference>
<dbReference type="PANTHER" id="PTHR40237">
    <property type="entry name" value="LD44813P"/>
    <property type="match status" value="1"/>
</dbReference>
<name>A0ABN7NZL2_TIMPD</name>
<dbReference type="InterPro" id="IPR013083">
    <property type="entry name" value="Znf_RING/FYVE/PHD"/>
</dbReference>
<comment type="caution">
    <text evidence="2">The sequence shown here is derived from an EMBL/GenBank/DDBJ whole genome shotgun (WGS) entry which is preliminary data.</text>
</comment>
<dbReference type="EMBL" id="CAJPIN010011496">
    <property type="protein sequence ID" value="CAG2060139.1"/>
    <property type="molecule type" value="Genomic_DNA"/>
</dbReference>
<feature type="domain" description="RWD" evidence="1">
    <location>
        <begin position="1"/>
        <end position="71"/>
    </location>
</feature>
<organism evidence="2 3">
    <name type="scientific">Timema podura</name>
    <name type="common">Walking stick</name>
    <dbReference type="NCBI Taxonomy" id="61482"/>
    <lineage>
        <taxon>Eukaryota</taxon>
        <taxon>Metazoa</taxon>
        <taxon>Ecdysozoa</taxon>
        <taxon>Arthropoda</taxon>
        <taxon>Hexapoda</taxon>
        <taxon>Insecta</taxon>
        <taxon>Pterygota</taxon>
        <taxon>Neoptera</taxon>
        <taxon>Polyneoptera</taxon>
        <taxon>Phasmatodea</taxon>
        <taxon>Timematodea</taxon>
        <taxon>Timematoidea</taxon>
        <taxon>Timematidae</taxon>
        <taxon>Timema</taxon>
    </lineage>
</organism>
<dbReference type="Gene3D" id="3.10.110.10">
    <property type="entry name" value="Ubiquitin Conjugating Enzyme"/>
    <property type="match status" value="1"/>
</dbReference>
<gene>
    <name evidence="2" type="ORF">TPAB3V08_LOCUS7097</name>
</gene>
<reference evidence="2" key="1">
    <citation type="submission" date="2021-03" db="EMBL/GenBank/DDBJ databases">
        <authorList>
            <person name="Tran Van P."/>
        </authorList>
    </citation>
    <scope>NUCLEOTIDE SEQUENCE</scope>
</reference>
<protein>
    <recommendedName>
        <fullName evidence="1">RWD domain-containing protein</fullName>
    </recommendedName>
</protein>
<keyword evidence="3" id="KW-1185">Reference proteome</keyword>
<feature type="non-terminal residue" evidence="2">
    <location>
        <position position="1"/>
    </location>
</feature>
<evidence type="ECO:0000313" key="2">
    <source>
        <dbReference type="EMBL" id="CAG2060139.1"/>
    </source>
</evidence>
<dbReference type="InterPro" id="IPR006575">
    <property type="entry name" value="RWD_dom"/>
</dbReference>
<accession>A0ABN7NZL2</accession>
<dbReference type="PROSITE" id="PS50908">
    <property type="entry name" value="RWD"/>
    <property type="match status" value="1"/>
</dbReference>
<sequence length="314" mass="36241">RQTAFKNIIVLIQFPEDYPHSSLLLELKSKTLSDKLLDGLTNVCEQEAKKILGKPQVLLVLKFVRNFLEEHPLSCCYDEISEIKRHLTDFDEFKLKQKASSISLKILEGRYYFKSKVAVPDIYPETSISLEDVETNFPPLFLRFFTGQTKEIARQCVEPPLRAKVKQQPPFKPRPSLQPVVSFLVSAVKQLPHEKVVDGGLKELQDGVTVGPRVSADYDITWFTAAKDPLSQEAEKDESADRHVERVYCSHLFHLECLITFMKTPPFHGGKKCPTCGQRIYHDKWRLSEKITEDRWAHQQARERELKEVAEFLE</sequence>
<evidence type="ECO:0000313" key="3">
    <source>
        <dbReference type="Proteomes" id="UP001153148"/>
    </source>
</evidence>
<dbReference type="Pfam" id="PF05773">
    <property type="entry name" value="RWD"/>
    <property type="match status" value="1"/>
</dbReference>
<dbReference type="Proteomes" id="UP001153148">
    <property type="component" value="Unassembled WGS sequence"/>
</dbReference>
<proteinExistence type="predicted"/>
<dbReference type="PANTHER" id="PTHR40237:SF1">
    <property type="entry name" value="LD44813P"/>
    <property type="match status" value="1"/>
</dbReference>
<evidence type="ECO:0000259" key="1">
    <source>
        <dbReference type="PROSITE" id="PS50908"/>
    </source>
</evidence>